<evidence type="ECO:0000256" key="2">
    <source>
        <dbReference type="ARBA" id="ARBA00009085"/>
    </source>
</evidence>
<dbReference type="HOGENOM" id="CLU_008279_9_2_1"/>
<dbReference type="PANTHER" id="PTHR24006:SF888">
    <property type="entry name" value="UBIQUITIN CARBOXYL-TERMINAL HYDROLASE 30"/>
    <property type="match status" value="1"/>
</dbReference>
<dbReference type="EMBL" id="KL197713">
    <property type="protein sequence ID" value="KDQ60998.1"/>
    <property type="molecule type" value="Genomic_DNA"/>
</dbReference>
<keyword evidence="4 7" id="KW-0833">Ubl conjugation pathway</keyword>
<feature type="region of interest" description="Disordered" evidence="8">
    <location>
        <begin position="468"/>
        <end position="508"/>
    </location>
</feature>
<dbReference type="Gene3D" id="3.90.70.10">
    <property type="entry name" value="Cysteine proteinases"/>
    <property type="match status" value="1"/>
</dbReference>
<dbReference type="PANTHER" id="PTHR24006">
    <property type="entry name" value="UBIQUITIN CARBOXYL-TERMINAL HYDROLASE"/>
    <property type="match status" value="1"/>
</dbReference>
<dbReference type="EC" id="3.4.19.12" evidence="7"/>
<protein>
    <recommendedName>
        <fullName evidence="7">Ubiquitin carboxyl-terminal hydrolase</fullName>
        <ecNumber evidence="7">3.4.19.12</ecNumber>
    </recommendedName>
</protein>
<dbReference type="PROSITE" id="PS00973">
    <property type="entry name" value="USP_2"/>
    <property type="match status" value="1"/>
</dbReference>
<evidence type="ECO:0000256" key="6">
    <source>
        <dbReference type="ARBA" id="ARBA00022807"/>
    </source>
</evidence>
<reference evidence="11" key="1">
    <citation type="journal article" date="2014" name="Proc. Natl. Acad. Sci. U.S.A.">
        <title>Extensive sampling of basidiomycete genomes demonstrates inadequacy of the white-rot/brown-rot paradigm for wood decay fungi.</title>
        <authorList>
            <person name="Riley R."/>
            <person name="Salamov A.A."/>
            <person name="Brown D.W."/>
            <person name="Nagy L.G."/>
            <person name="Floudas D."/>
            <person name="Held B.W."/>
            <person name="Levasseur A."/>
            <person name="Lombard V."/>
            <person name="Morin E."/>
            <person name="Otillar R."/>
            <person name="Lindquist E.A."/>
            <person name="Sun H."/>
            <person name="LaButti K.M."/>
            <person name="Schmutz J."/>
            <person name="Jabbour D."/>
            <person name="Luo H."/>
            <person name="Baker S.E."/>
            <person name="Pisabarro A.G."/>
            <person name="Walton J.D."/>
            <person name="Blanchette R.A."/>
            <person name="Henrissat B."/>
            <person name="Martin F."/>
            <person name="Cullen D."/>
            <person name="Hibbett D.S."/>
            <person name="Grigoriev I.V."/>
        </authorList>
    </citation>
    <scope>NUCLEOTIDE SEQUENCE [LARGE SCALE GENOMIC DNA]</scope>
    <source>
        <strain evidence="11">MUCL 33604</strain>
    </source>
</reference>
<dbReference type="CDD" id="cd02668">
    <property type="entry name" value="Peptidase_C19L"/>
    <property type="match status" value="1"/>
</dbReference>
<dbReference type="OrthoDB" id="289038at2759"/>
<dbReference type="STRING" id="933084.A0A067Q1R4"/>
<dbReference type="AlphaFoldDB" id="A0A067Q1R4"/>
<name>A0A067Q1R4_9AGAM</name>
<organism evidence="10 11">
    <name type="scientific">Jaapia argillacea MUCL 33604</name>
    <dbReference type="NCBI Taxonomy" id="933084"/>
    <lineage>
        <taxon>Eukaryota</taxon>
        <taxon>Fungi</taxon>
        <taxon>Dikarya</taxon>
        <taxon>Basidiomycota</taxon>
        <taxon>Agaricomycotina</taxon>
        <taxon>Agaricomycetes</taxon>
        <taxon>Agaricomycetidae</taxon>
        <taxon>Jaapiales</taxon>
        <taxon>Jaapiaceae</taxon>
        <taxon>Jaapia</taxon>
    </lineage>
</organism>
<keyword evidence="6 7" id="KW-0788">Thiol protease</keyword>
<evidence type="ECO:0000256" key="7">
    <source>
        <dbReference type="RuleBase" id="RU366025"/>
    </source>
</evidence>
<gene>
    <name evidence="10" type="ORF">JAAARDRAFT_191121</name>
</gene>
<evidence type="ECO:0000256" key="4">
    <source>
        <dbReference type="ARBA" id="ARBA00022786"/>
    </source>
</evidence>
<proteinExistence type="inferred from homology"/>
<keyword evidence="11" id="KW-1185">Reference proteome</keyword>
<dbReference type="GO" id="GO:0006508">
    <property type="term" value="P:proteolysis"/>
    <property type="evidence" value="ECO:0007669"/>
    <property type="project" value="UniProtKB-KW"/>
</dbReference>
<dbReference type="InterPro" id="IPR033841">
    <property type="entry name" value="Pep_USP48"/>
</dbReference>
<dbReference type="PROSITE" id="PS00972">
    <property type="entry name" value="USP_1"/>
    <property type="match status" value="1"/>
</dbReference>
<dbReference type="InParanoid" id="A0A067Q1R4"/>
<keyword evidence="3 7" id="KW-0645">Protease</keyword>
<dbReference type="PROSITE" id="PS50235">
    <property type="entry name" value="USP_3"/>
    <property type="match status" value="1"/>
</dbReference>
<dbReference type="InterPro" id="IPR028889">
    <property type="entry name" value="USP"/>
</dbReference>
<dbReference type="InterPro" id="IPR038765">
    <property type="entry name" value="Papain-like_cys_pep_sf"/>
</dbReference>
<evidence type="ECO:0000313" key="11">
    <source>
        <dbReference type="Proteomes" id="UP000027265"/>
    </source>
</evidence>
<dbReference type="GO" id="GO:0005634">
    <property type="term" value="C:nucleus"/>
    <property type="evidence" value="ECO:0007669"/>
    <property type="project" value="TreeGrafter"/>
</dbReference>
<dbReference type="GO" id="GO:0005829">
    <property type="term" value="C:cytosol"/>
    <property type="evidence" value="ECO:0007669"/>
    <property type="project" value="TreeGrafter"/>
</dbReference>
<dbReference type="GO" id="GO:0004843">
    <property type="term" value="F:cysteine-type deubiquitinase activity"/>
    <property type="evidence" value="ECO:0007669"/>
    <property type="project" value="UniProtKB-UniRule"/>
</dbReference>
<evidence type="ECO:0000256" key="5">
    <source>
        <dbReference type="ARBA" id="ARBA00022801"/>
    </source>
</evidence>
<evidence type="ECO:0000313" key="10">
    <source>
        <dbReference type="EMBL" id="KDQ60998.1"/>
    </source>
</evidence>
<comment type="catalytic activity">
    <reaction evidence="1 7">
        <text>Thiol-dependent hydrolysis of ester, thioester, amide, peptide and isopeptide bonds formed by the C-terminal Gly of ubiquitin (a 76-residue protein attached to proteins as an intracellular targeting signal).</text>
        <dbReference type="EC" id="3.4.19.12"/>
    </reaction>
</comment>
<feature type="domain" description="USP" evidence="9">
    <location>
        <begin position="158"/>
        <end position="469"/>
    </location>
</feature>
<evidence type="ECO:0000256" key="8">
    <source>
        <dbReference type="SAM" id="MobiDB-lite"/>
    </source>
</evidence>
<dbReference type="Pfam" id="PF00443">
    <property type="entry name" value="UCH"/>
    <property type="match status" value="1"/>
</dbReference>
<evidence type="ECO:0000256" key="1">
    <source>
        <dbReference type="ARBA" id="ARBA00000707"/>
    </source>
</evidence>
<evidence type="ECO:0000259" key="9">
    <source>
        <dbReference type="PROSITE" id="PS50235"/>
    </source>
</evidence>
<dbReference type="InterPro" id="IPR050164">
    <property type="entry name" value="Peptidase_C19"/>
</dbReference>
<dbReference type="SUPFAM" id="SSF54001">
    <property type="entry name" value="Cysteine proteinases"/>
    <property type="match status" value="1"/>
</dbReference>
<accession>A0A067Q1R4</accession>
<keyword evidence="5 7" id="KW-0378">Hydrolase</keyword>
<dbReference type="InterPro" id="IPR001394">
    <property type="entry name" value="Peptidase_C19_UCH"/>
</dbReference>
<sequence>MPPKRRRRPSPAPTGTIVGEKLKRAKVIASEYSAWGWVGTDVKDVSAISRDHRLSTCGLSKRNHAPFCANVYAPAPIPSNDQVNPPAAQGELDEDVIVISDDEAPQCSKKVCKSNPNCLNYLGQEEWVDEEEARAAFIKGANLGDDPTHDFREDGSPVGLKNLGATCYANAFLQVWFQDMAFRDGVYKCQPSPGREAGFDDSPVFQLQVTFTALQESVQGVFNPSKLVESLRLRTSEQQDAQEFSKLFMSHLDTEFRKQEDTGLKTLIPDQFQGKQVYGTLCSNCHNRSERLSDFLEIEINIENNAKLEDRISALLQPEPLSGDNQYYCSSCDSLQDATRYTELRELPPVLHFSLLRFVFDVSSMQRKKSKHAISFPTLIDMGQFLGPDDTHNEQRSNGTCSRSGHVYELRGVLLHKGQSAYHGHYEAQVFDVLNKQWYQFNDETVTKIKVLGSAPLKSKGHIEVIDVDGDPRSRAGPSRPRVRKKRRVYDSDDEGADASPPTESKPEQINYVSSKDAYMLIYARRDTSSGSTYSAPDAMATPLAVASSPPSRALEVIRASDSRLYEVMGEFAEKRRQAIRRFYEIRSKVIPIYQTWHVSSEDQKCLVVSRQALQRWLSGCLHGFKCDKKSDGVEPGESCIGVDEPLPGSSFDPAAHIIDVSEIVCSHGRLSPKHSSDMKRIEYRAYQLLVAETKCSFSPLLTPDDVCEICVADEFTERFYQYQHPRLVASFDKVCDGDAEAPGY</sequence>
<evidence type="ECO:0000256" key="3">
    <source>
        <dbReference type="ARBA" id="ARBA00022670"/>
    </source>
</evidence>
<dbReference type="GO" id="GO:0016579">
    <property type="term" value="P:protein deubiquitination"/>
    <property type="evidence" value="ECO:0007669"/>
    <property type="project" value="InterPro"/>
</dbReference>
<dbReference type="Proteomes" id="UP000027265">
    <property type="component" value="Unassembled WGS sequence"/>
</dbReference>
<dbReference type="InterPro" id="IPR018200">
    <property type="entry name" value="USP_CS"/>
</dbReference>
<comment type="similarity">
    <text evidence="2 7">Belongs to the peptidase C19 family.</text>
</comment>